<keyword evidence="3" id="KW-1185">Reference proteome</keyword>
<gene>
    <name evidence="2" type="ORF">Mal48_23040</name>
</gene>
<organism evidence="2 3">
    <name type="scientific">Thalassoglobus polymorphus</name>
    <dbReference type="NCBI Taxonomy" id="2527994"/>
    <lineage>
        <taxon>Bacteria</taxon>
        <taxon>Pseudomonadati</taxon>
        <taxon>Planctomycetota</taxon>
        <taxon>Planctomycetia</taxon>
        <taxon>Planctomycetales</taxon>
        <taxon>Planctomycetaceae</taxon>
        <taxon>Thalassoglobus</taxon>
    </lineage>
</organism>
<dbReference type="SMART" id="SM00635">
    <property type="entry name" value="BID_2"/>
    <property type="match status" value="2"/>
</dbReference>
<dbReference type="InterPro" id="IPR011444">
    <property type="entry name" value="DUF1549"/>
</dbReference>
<feature type="domain" description="BIG2" evidence="1">
    <location>
        <begin position="215"/>
        <end position="297"/>
    </location>
</feature>
<reference evidence="2 3" key="1">
    <citation type="submission" date="2019-02" db="EMBL/GenBank/DDBJ databases">
        <title>Deep-cultivation of Planctomycetes and their phenomic and genomic characterization uncovers novel biology.</title>
        <authorList>
            <person name="Wiegand S."/>
            <person name="Jogler M."/>
            <person name="Boedeker C."/>
            <person name="Pinto D."/>
            <person name="Vollmers J."/>
            <person name="Rivas-Marin E."/>
            <person name="Kohn T."/>
            <person name="Peeters S.H."/>
            <person name="Heuer A."/>
            <person name="Rast P."/>
            <person name="Oberbeckmann S."/>
            <person name="Bunk B."/>
            <person name="Jeske O."/>
            <person name="Meyerdierks A."/>
            <person name="Storesund J.E."/>
            <person name="Kallscheuer N."/>
            <person name="Luecker S."/>
            <person name="Lage O.M."/>
            <person name="Pohl T."/>
            <person name="Merkel B.J."/>
            <person name="Hornburger P."/>
            <person name="Mueller R.-W."/>
            <person name="Bruemmer F."/>
            <person name="Labrenz M."/>
            <person name="Spormann A.M."/>
            <person name="Op den Camp H."/>
            <person name="Overmann J."/>
            <person name="Amann R."/>
            <person name="Jetten M.S.M."/>
            <person name="Mascher T."/>
            <person name="Medema M.H."/>
            <person name="Devos D.P."/>
            <person name="Kaster A.-K."/>
            <person name="Ovreas L."/>
            <person name="Rohde M."/>
            <person name="Galperin M.Y."/>
            <person name="Jogler C."/>
        </authorList>
    </citation>
    <scope>NUCLEOTIDE SEQUENCE [LARGE SCALE GENOMIC DNA]</scope>
    <source>
        <strain evidence="2 3">Mal48</strain>
    </source>
</reference>
<dbReference type="Pfam" id="PF07583">
    <property type="entry name" value="PSCyt2"/>
    <property type="match status" value="1"/>
</dbReference>
<sequence>MVVLLNSIEQRDASAEVQIHPEQIVLETPEASQQVLVTNVVSKVKSHDLTRNVSYEIVPAGLATVSESGLVRPVMNGRGKLVVSDQHQKYSVPLEIKSLASPRPVSFQNEIIPILTKASCNSGGCHGKAEGQNGFQLSIFGFDANADYQAIALASRGRRISLTRPEQSLLFLKGSARTPHGGGQKIDPESDRDRRLLRWISEGAKFETEADNDGQIVGIEIEPTQQTLLAGESQQIRVTAIDASGRRRCVTSEAEYESNAESLTEVSLSGLVQANRLPGEAAILVRYLEHVTICRITMPQPEIEFERPPENNFIDHLAWDKLEKLGIEPSDLSDDATFLRRVFLDTIGTLPTADEARQFLSSSDSNKRAKLIDELLERDEYADYSTMRWLDILRADQLKISPQGTVAMQRWLQRHFAENRPFDQLATDLLTVQGNTSAEGPGSFYKILDTPEEAARSISQLLLGVRIECAQCHHHPSERWSQADYVGLAGFFTGLKLKKLPNGEQSLVSFGGKDLPHPRTGELVPARALGAEPADFSNVNDRRHELAEWMTADENPFFAKAIANRLWSHYFARGLVEPIDDMRETNPATNEPLLQALAEHLRESDYDLKAFTRTLLNSRLYQLSSATKPSNENDLQNFSHATYKTLPAEVLLDAICQSTGVNEKYNGWPDGYRAIQIWDNRMPSYFFRIFGRPVRATVCECERSNQPSISQAMHLLNSPEIAEKIRHRHGTARRLAGKFSPNEIVDELYLRTLSRFPTDEERNLMRQAFEESNNDHFAATEDVLWALLNSKEFVFNH</sequence>
<feature type="domain" description="BIG2" evidence="1">
    <location>
        <begin position="13"/>
        <end position="95"/>
    </location>
</feature>
<proteinExistence type="predicted"/>
<name>A0A517QN43_9PLAN</name>
<evidence type="ECO:0000313" key="2">
    <source>
        <dbReference type="EMBL" id="QDT33052.1"/>
    </source>
</evidence>
<accession>A0A517QN43</accession>
<dbReference type="EMBL" id="CP036267">
    <property type="protein sequence ID" value="QDT33052.1"/>
    <property type="molecule type" value="Genomic_DNA"/>
</dbReference>
<dbReference type="InterPro" id="IPR022655">
    <property type="entry name" value="DUF1553"/>
</dbReference>
<dbReference type="KEGG" id="tpol:Mal48_23040"/>
<dbReference type="Gene3D" id="2.60.40.1080">
    <property type="match status" value="1"/>
</dbReference>
<dbReference type="PANTHER" id="PTHR35889">
    <property type="entry name" value="CYCLOINULO-OLIGOSACCHARIDE FRUCTANOTRANSFERASE-RELATED"/>
    <property type="match status" value="1"/>
</dbReference>
<evidence type="ECO:0000259" key="1">
    <source>
        <dbReference type="SMART" id="SM00635"/>
    </source>
</evidence>
<dbReference type="InterPro" id="IPR003343">
    <property type="entry name" value="Big_2"/>
</dbReference>
<dbReference type="Pfam" id="PF07587">
    <property type="entry name" value="PSD1"/>
    <property type="match status" value="1"/>
</dbReference>
<dbReference type="PANTHER" id="PTHR35889:SF3">
    <property type="entry name" value="F-BOX DOMAIN-CONTAINING PROTEIN"/>
    <property type="match status" value="1"/>
</dbReference>
<protein>
    <submittedName>
        <fullName evidence="2">Bacterial Ig-like domain (Group 2)</fullName>
    </submittedName>
</protein>
<dbReference type="OrthoDB" id="225441at2"/>
<evidence type="ECO:0000313" key="3">
    <source>
        <dbReference type="Proteomes" id="UP000315724"/>
    </source>
</evidence>
<dbReference type="Proteomes" id="UP000315724">
    <property type="component" value="Chromosome"/>
</dbReference>
<dbReference type="AlphaFoldDB" id="A0A517QN43"/>